<feature type="transmembrane region" description="Helical" evidence="7">
    <location>
        <begin position="142"/>
        <end position="164"/>
    </location>
</feature>
<keyword evidence="5 7" id="KW-1133">Transmembrane helix</keyword>
<dbReference type="KEGG" id="naci:NUH88_16565"/>
<accession>A0A9J7ARQ1</accession>
<protein>
    <recommendedName>
        <fullName evidence="7">TRAP transporter large permease protein</fullName>
    </recommendedName>
</protein>
<proteinExistence type="inferred from homology"/>
<feature type="domain" description="TRAP C4-dicarboxylate transport system permease DctM subunit" evidence="8">
    <location>
        <begin position="11"/>
        <end position="423"/>
    </location>
</feature>
<reference evidence="9" key="1">
    <citation type="submission" date="2022-08" db="EMBL/GenBank/DDBJ databases">
        <title>Nisaea acidiphila sp. nov., isolated from a marine algal debris and emended description of the genus Nisaea Urios et al. 2008.</title>
        <authorList>
            <person name="Kwon K."/>
        </authorList>
    </citation>
    <scope>NUCLEOTIDE SEQUENCE</scope>
    <source>
        <strain evidence="9">MEBiC11861</strain>
    </source>
</reference>
<dbReference type="Proteomes" id="UP001060336">
    <property type="component" value="Chromosome"/>
</dbReference>
<feature type="transmembrane region" description="Helical" evidence="7">
    <location>
        <begin position="176"/>
        <end position="199"/>
    </location>
</feature>
<keyword evidence="2" id="KW-1003">Cell membrane</keyword>
<gene>
    <name evidence="9" type="ORF">NUH88_16565</name>
</gene>
<feature type="transmembrane region" description="Helical" evidence="7">
    <location>
        <begin position="361"/>
        <end position="386"/>
    </location>
</feature>
<dbReference type="PANTHER" id="PTHR33362:SF5">
    <property type="entry name" value="C4-DICARBOXYLATE TRAP TRANSPORTER LARGE PERMEASE PROTEIN DCTM"/>
    <property type="match status" value="1"/>
</dbReference>
<feature type="transmembrane region" description="Helical" evidence="7">
    <location>
        <begin position="406"/>
        <end position="428"/>
    </location>
</feature>
<organism evidence="9 10">
    <name type="scientific">Nisaea acidiphila</name>
    <dbReference type="NCBI Taxonomy" id="1862145"/>
    <lineage>
        <taxon>Bacteria</taxon>
        <taxon>Pseudomonadati</taxon>
        <taxon>Pseudomonadota</taxon>
        <taxon>Alphaproteobacteria</taxon>
        <taxon>Rhodospirillales</taxon>
        <taxon>Thalassobaculaceae</taxon>
        <taxon>Nisaea</taxon>
    </lineage>
</organism>
<evidence type="ECO:0000256" key="2">
    <source>
        <dbReference type="ARBA" id="ARBA00022475"/>
    </source>
</evidence>
<evidence type="ECO:0000313" key="9">
    <source>
        <dbReference type="EMBL" id="UUX49004.1"/>
    </source>
</evidence>
<dbReference type="GO" id="GO:0022857">
    <property type="term" value="F:transmembrane transporter activity"/>
    <property type="evidence" value="ECO:0007669"/>
    <property type="project" value="UniProtKB-UniRule"/>
</dbReference>
<dbReference type="PANTHER" id="PTHR33362">
    <property type="entry name" value="SIALIC ACID TRAP TRANSPORTER PERMEASE PROTEIN SIAT-RELATED"/>
    <property type="match status" value="1"/>
</dbReference>
<dbReference type="InterPro" id="IPR004681">
    <property type="entry name" value="TRAP_DctM"/>
</dbReference>
<dbReference type="InterPro" id="IPR010656">
    <property type="entry name" value="DctM"/>
</dbReference>
<dbReference type="AlphaFoldDB" id="A0A9J7ARQ1"/>
<feature type="transmembrane region" description="Helical" evidence="7">
    <location>
        <begin position="220"/>
        <end position="242"/>
    </location>
</feature>
<keyword evidence="7" id="KW-0813">Transport</keyword>
<evidence type="ECO:0000256" key="6">
    <source>
        <dbReference type="ARBA" id="ARBA00023136"/>
    </source>
</evidence>
<comment type="subcellular location">
    <subcellularLocation>
        <location evidence="1 7">Cell inner membrane</location>
        <topology evidence="1 7">Multi-pass membrane protein</topology>
    </subcellularLocation>
</comment>
<keyword evidence="10" id="KW-1185">Reference proteome</keyword>
<evidence type="ECO:0000256" key="5">
    <source>
        <dbReference type="ARBA" id="ARBA00022989"/>
    </source>
</evidence>
<feature type="transmembrane region" description="Helical" evidence="7">
    <location>
        <begin position="278"/>
        <end position="301"/>
    </location>
</feature>
<dbReference type="PIRSF" id="PIRSF006066">
    <property type="entry name" value="HI0050"/>
    <property type="match status" value="1"/>
</dbReference>
<feature type="transmembrane region" description="Helical" evidence="7">
    <location>
        <begin position="57"/>
        <end position="77"/>
    </location>
</feature>
<feature type="transmembrane region" description="Helical" evidence="7">
    <location>
        <begin position="6"/>
        <end position="36"/>
    </location>
</feature>
<comment type="subunit">
    <text evidence="7">The complex comprises the extracytoplasmic solute receptor protein and the two transmembrane proteins.</text>
</comment>
<evidence type="ECO:0000313" key="10">
    <source>
        <dbReference type="Proteomes" id="UP001060336"/>
    </source>
</evidence>
<evidence type="ECO:0000256" key="1">
    <source>
        <dbReference type="ARBA" id="ARBA00004429"/>
    </source>
</evidence>
<evidence type="ECO:0000256" key="4">
    <source>
        <dbReference type="ARBA" id="ARBA00022692"/>
    </source>
</evidence>
<name>A0A9J7ARQ1_9PROT</name>
<dbReference type="EMBL" id="CP102480">
    <property type="protein sequence ID" value="UUX49004.1"/>
    <property type="molecule type" value="Genomic_DNA"/>
</dbReference>
<evidence type="ECO:0000256" key="3">
    <source>
        <dbReference type="ARBA" id="ARBA00022519"/>
    </source>
</evidence>
<evidence type="ECO:0000259" key="8">
    <source>
        <dbReference type="Pfam" id="PF06808"/>
    </source>
</evidence>
<dbReference type="GO" id="GO:0005886">
    <property type="term" value="C:plasma membrane"/>
    <property type="evidence" value="ECO:0007669"/>
    <property type="project" value="UniProtKB-SubCell"/>
</dbReference>
<evidence type="ECO:0000256" key="7">
    <source>
        <dbReference type="RuleBase" id="RU369079"/>
    </source>
</evidence>
<feature type="transmembrane region" description="Helical" evidence="7">
    <location>
        <begin position="97"/>
        <end position="121"/>
    </location>
</feature>
<dbReference type="NCBIfam" id="TIGR00786">
    <property type="entry name" value="dctM"/>
    <property type="match status" value="1"/>
</dbReference>
<keyword evidence="6 7" id="KW-0472">Membrane</keyword>
<keyword evidence="4 7" id="KW-0812">Transmembrane</keyword>
<keyword evidence="3 7" id="KW-0997">Cell inner membrane</keyword>
<comment type="similarity">
    <text evidence="7">Belongs to the TRAP transporter large permease family.</text>
</comment>
<feature type="transmembrane region" description="Helical" evidence="7">
    <location>
        <begin position="321"/>
        <end position="354"/>
    </location>
</feature>
<dbReference type="RefSeq" id="WP_257767505.1">
    <property type="nucleotide sequence ID" value="NZ_CP102480.1"/>
</dbReference>
<sequence length="435" mass="46608">MDAGVISAILFILMLGLLASGIWVAPALLAVGFFALEFFSPAPAGSLLASTVWDASWNWALTALPLFVWMGEILFRTRLSSDMFNGLSPWLARLPGGLLHVNIVGCGVMAAVAGSSAVTCATVGRMSIPELKKRGYDERMSIGTLAGSGTLGLLIPPSIMLIVYGVIAQQSISRMFIAGVVPGILIIGIFMTYVAIRALMNPALAPREEQRLSFLEKVKASRLLFPVVLLIFCVIGSIYGGFATPTEAATIGVLGALGLAWWSKSLNWASFMESLMGAVRTSCMIAFILAGAAFLSIAMGFTGVPRVLAGYVDAWNLSPAMLLVLLTVLYIFLGCFLDGVSMMVLTAAVVLPMVENAGIDLIWFGIFTVIVVEMAQITPPVGFNLFVLQGMTGRDIIQVTKASVPFFFLMLLGILIIGVFPEIVTWPVEYMIRKN</sequence>
<comment type="function">
    <text evidence="7">Part of the tripartite ATP-independent periplasmic (TRAP) transport system.</text>
</comment>
<dbReference type="Pfam" id="PF06808">
    <property type="entry name" value="DctM"/>
    <property type="match status" value="1"/>
</dbReference>
<feature type="transmembrane region" description="Helical" evidence="7">
    <location>
        <begin position="248"/>
        <end position="266"/>
    </location>
</feature>